<gene>
    <name evidence="2" type="ORF">MAR_013247</name>
</gene>
<proteinExistence type="predicted"/>
<name>A0ABY7FZA8_MYAAR</name>
<feature type="compositionally biased region" description="Acidic residues" evidence="1">
    <location>
        <begin position="18"/>
        <end position="35"/>
    </location>
</feature>
<dbReference type="EMBL" id="CP111026">
    <property type="protein sequence ID" value="WAR27543.1"/>
    <property type="molecule type" value="Genomic_DNA"/>
</dbReference>
<feature type="compositionally biased region" description="Acidic residues" evidence="1">
    <location>
        <begin position="70"/>
        <end position="83"/>
    </location>
</feature>
<feature type="region of interest" description="Disordered" evidence="1">
    <location>
        <begin position="1"/>
        <end position="127"/>
    </location>
</feature>
<reference evidence="2" key="1">
    <citation type="submission" date="2022-11" db="EMBL/GenBank/DDBJ databases">
        <title>Centuries of genome instability and evolution in soft-shell clam transmissible cancer (bioRxiv).</title>
        <authorList>
            <person name="Hart S.F.M."/>
            <person name="Yonemitsu M.A."/>
            <person name="Giersch R.M."/>
            <person name="Beal B.F."/>
            <person name="Arriagada G."/>
            <person name="Davis B.W."/>
            <person name="Ostrander E.A."/>
            <person name="Goff S.P."/>
            <person name="Metzger M.J."/>
        </authorList>
    </citation>
    <scope>NUCLEOTIDE SEQUENCE</scope>
    <source>
        <strain evidence="2">MELC-2E11</strain>
        <tissue evidence="2">Siphon/mantle</tissue>
    </source>
</reference>
<organism evidence="2 3">
    <name type="scientific">Mya arenaria</name>
    <name type="common">Soft-shell clam</name>
    <dbReference type="NCBI Taxonomy" id="6604"/>
    <lineage>
        <taxon>Eukaryota</taxon>
        <taxon>Metazoa</taxon>
        <taxon>Spiralia</taxon>
        <taxon>Lophotrochozoa</taxon>
        <taxon>Mollusca</taxon>
        <taxon>Bivalvia</taxon>
        <taxon>Autobranchia</taxon>
        <taxon>Heteroconchia</taxon>
        <taxon>Euheterodonta</taxon>
        <taxon>Imparidentia</taxon>
        <taxon>Neoheterodontei</taxon>
        <taxon>Myida</taxon>
        <taxon>Myoidea</taxon>
        <taxon>Myidae</taxon>
        <taxon>Mya</taxon>
    </lineage>
</organism>
<sequence length="127" mass="13547">MQSSEDTDRFLPLIPEDPVSDADADPSDPSDDDYLPSEHVGWKLGANGQKMQSSEDTCTDMFLPLMPEDPASDADADPSDPSDDGNLPSEQLSDSEVDVSAGLHDDVIHVSRGSSGIELIPESSVMN</sequence>
<dbReference type="Proteomes" id="UP001164746">
    <property type="component" value="Chromosome 15"/>
</dbReference>
<protein>
    <submittedName>
        <fullName evidence="2">Uncharacterized protein</fullName>
    </submittedName>
</protein>
<accession>A0ABY7FZA8</accession>
<evidence type="ECO:0000313" key="2">
    <source>
        <dbReference type="EMBL" id="WAR27543.1"/>
    </source>
</evidence>
<evidence type="ECO:0000256" key="1">
    <source>
        <dbReference type="SAM" id="MobiDB-lite"/>
    </source>
</evidence>
<keyword evidence="3" id="KW-1185">Reference proteome</keyword>
<evidence type="ECO:0000313" key="3">
    <source>
        <dbReference type="Proteomes" id="UP001164746"/>
    </source>
</evidence>